<keyword evidence="1" id="KW-0479">Metal-binding</keyword>
<dbReference type="InterPro" id="IPR001128">
    <property type="entry name" value="Cyt_P450"/>
</dbReference>
<dbReference type="Gene3D" id="1.10.630.10">
    <property type="entry name" value="Cytochrome P450"/>
    <property type="match status" value="1"/>
</dbReference>
<dbReference type="GO" id="GO:0050660">
    <property type="term" value="F:flavin adenine dinucleotide binding"/>
    <property type="evidence" value="ECO:0007669"/>
    <property type="project" value="TreeGrafter"/>
</dbReference>
<dbReference type="EMBL" id="KN839923">
    <property type="protein sequence ID" value="KIJ58599.1"/>
    <property type="molecule type" value="Genomic_DNA"/>
</dbReference>
<organism evidence="4 5">
    <name type="scientific">Hydnomerulius pinastri MD-312</name>
    <dbReference type="NCBI Taxonomy" id="994086"/>
    <lineage>
        <taxon>Eukaryota</taxon>
        <taxon>Fungi</taxon>
        <taxon>Dikarya</taxon>
        <taxon>Basidiomycota</taxon>
        <taxon>Agaricomycotina</taxon>
        <taxon>Agaricomycetes</taxon>
        <taxon>Agaricomycetidae</taxon>
        <taxon>Boletales</taxon>
        <taxon>Boletales incertae sedis</taxon>
        <taxon>Leucogyrophana</taxon>
    </lineage>
</organism>
<evidence type="ECO:0000313" key="5">
    <source>
        <dbReference type="Proteomes" id="UP000053820"/>
    </source>
</evidence>
<dbReference type="AlphaFoldDB" id="A0A0C9V006"/>
<dbReference type="Gene3D" id="3.50.50.60">
    <property type="entry name" value="FAD/NAD(P)-binding domain"/>
    <property type="match status" value="2"/>
</dbReference>
<dbReference type="InterPro" id="IPR036188">
    <property type="entry name" value="FAD/NAD-bd_sf"/>
</dbReference>
<keyword evidence="2" id="KW-0560">Oxidoreductase</keyword>
<dbReference type="InterPro" id="IPR017972">
    <property type="entry name" value="Cyt_P450_CS"/>
</dbReference>
<evidence type="ECO:0000256" key="2">
    <source>
        <dbReference type="ARBA" id="ARBA00023002"/>
    </source>
</evidence>
<sequence length="736" mass="81392">MAIESAESPELCPGVVASTWLTKFIADLNRADFCLKDSLTNDCYWRDLLVFTPNYRTIQSLPKVQSFFVQPVRTAQPQNFRVMPGVRVRKPVPSLTFIQGILQFDTVNAHCSGVFTLVQSEGSTWKAWALVTMADGMTGVVERFGPDYTPEHRTCDQSRKMKEEYVAIVIGGGQCGLSVAARLENLGLSTLIVERAARVGDKWRTRYDALQVNTPRSFSHLPFVPFPESWGQFFRSNDVAGHLEKYPDHLGLDVSTSTTMLSAVYRPKDRKWSIELGRKDGSIVTVTAHHIVAATGADTLAGATPIIPDIPDSASFRGVIAHSDQYTSSRSWNNQNVVVVGTGCSGHDIAQDLTNSGSRVVLVQRSPTAVISRETLYRFFPGLYFGENVPPTEIADRYWVALPLSASRTVQQDIMATIAHIDEKLNSALAAKGYLIPGPSDNFLHRLLVRRGLYPSYLMTPLRPSETLAQVAITSIAGAASLLRLARQITIKAGQGVERFTPSGVSFSDGSEADADLVVFATGYSNTTIRNIAEDIFGHEVAARVDDVGGWDEEWEYAGLWRPSGLLYRNESLFQNNGVVASFYFIVSQTKVTHTGSVIYESLRMYPPVTGFPKYATEDCVLSCAVADPSTKAVEVPIPKGSKPFYDILELQTHKMTDTDKYWDRPNEWDPSRFERDWPQDAFIPFSTGSRACIGRKFFEAEAIAVVTMLVANYRVQCLDSNRAPTIDVLPGLTLT</sequence>
<dbReference type="GO" id="GO:0004497">
    <property type="term" value="F:monooxygenase activity"/>
    <property type="evidence" value="ECO:0007669"/>
    <property type="project" value="InterPro"/>
</dbReference>
<dbReference type="InterPro" id="IPR050982">
    <property type="entry name" value="Auxin_biosynth/cation_transpt"/>
</dbReference>
<reference evidence="4 5" key="1">
    <citation type="submission" date="2014-04" db="EMBL/GenBank/DDBJ databases">
        <title>Evolutionary Origins and Diversification of the Mycorrhizal Mutualists.</title>
        <authorList>
            <consortium name="DOE Joint Genome Institute"/>
            <consortium name="Mycorrhizal Genomics Consortium"/>
            <person name="Kohler A."/>
            <person name="Kuo A."/>
            <person name="Nagy L.G."/>
            <person name="Floudas D."/>
            <person name="Copeland A."/>
            <person name="Barry K.W."/>
            <person name="Cichocki N."/>
            <person name="Veneault-Fourrey C."/>
            <person name="LaButti K."/>
            <person name="Lindquist E.A."/>
            <person name="Lipzen A."/>
            <person name="Lundell T."/>
            <person name="Morin E."/>
            <person name="Murat C."/>
            <person name="Riley R."/>
            <person name="Ohm R."/>
            <person name="Sun H."/>
            <person name="Tunlid A."/>
            <person name="Henrissat B."/>
            <person name="Grigoriev I.V."/>
            <person name="Hibbett D.S."/>
            <person name="Martin F."/>
        </authorList>
    </citation>
    <scope>NUCLEOTIDE SEQUENCE [LARGE SCALE GENOMIC DNA]</scope>
    <source>
        <strain evidence="4 5">MD-312</strain>
    </source>
</reference>
<keyword evidence="3" id="KW-0408">Iron</keyword>
<dbReference type="Proteomes" id="UP000053820">
    <property type="component" value="Unassembled WGS sequence"/>
</dbReference>
<dbReference type="GO" id="GO:0005506">
    <property type="term" value="F:iron ion binding"/>
    <property type="evidence" value="ECO:0007669"/>
    <property type="project" value="InterPro"/>
</dbReference>
<dbReference type="PRINTS" id="PR00411">
    <property type="entry name" value="PNDRDTASEI"/>
</dbReference>
<evidence type="ECO:0000256" key="1">
    <source>
        <dbReference type="ARBA" id="ARBA00022723"/>
    </source>
</evidence>
<keyword evidence="5" id="KW-1185">Reference proteome</keyword>
<name>A0A0C9V006_9AGAM</name>
<dbReference type="SUPFAM" id="SSF51905">
    <property type="entry name" value="FAD/NAD(P)-binding domain"/>
    <property type="match status" value="2"/>
</dbReference>
<dbReference type="GO" id="GO:0020037">
    <property type="term" value="F:heme binding"/>
    <property type="evidence" value="ECO:0007669"/>
    <property type="project" value="InterPro"/>
</dbReference>
<proteinExistence type="predicted"/>
<gene>
    <name evidence="4" type="ORF">HYDPIDRAFT_171219</name>
</gene>
<dbReference type="Pfam" id="PF13738">
    <property type="entry name" value="Pyr_redox_3"/>
    <property type="match status" value="1"/>
</dbReference>
<dbReference type="SUPFAM" id="SSF48264">
    <property type="entry name" value="Cytochrome P450"/>
    <property type="match status" value="1"/>
</dbReference>
<dbReference type="PANTHER" id="PTHR43539:SF68">
    <property type="entry name" value="FLAVIN-BINDING MONOOXYGENASE-LIKE PROTEIN (AFU_ORTHOLOGUE AFUA_4G09220)"/>
    <property type="match status" value="1"/>
</dbReference>
<evidence type="ECO:0000313" key="4">
    <source>
        <dbReference type="EMBL" id="KIJ58599.1"/>
    </source>
</evidence>
<accession>A0A0C9V006</accession>
<dbReference type="OrthoDB" id="74360at2759"/>
<dbReference type="HOGENOM" id="CLU_376846_0_0_1"/>
<dbReference type="PANTHER" id="PTHR43539">
    <property type="entry name" value="FLAVIN-BINDING MONOOXYGENASE-LIKE PROTEIN (AFU_ORTHOLOGUE AFUA_4G09220)"/>
    <property type="match status" value="1"/>
</dbReference>
<protein>
    <submittedName>
        <fullName evidence="4">Unplaced genomic scaffold scaffold_89, whole genome shotgun sequence</fullName>
    </submittedName>
</protein>
<dbReference type="Pfam" id="PF00067">
    <property type="entry name" value="p450"/>
    <property type="match status" value="1"/>
</dbReference>
<evidence type="ECO:0000256" key="3">
    <source>
        <dbReference type="ARBA" id="ARBA00023004"/>
    </source>
</evidence>
<dbReference type="GO" id="GO:0016705">
    <property type="term" value="F:oxidoreductase activity, acting on paired donors, with incorporation or reduction of molecular oxygen"/>
    <property type="evidence" value="ECO:0007669"/>
    <property type="project" value="InterPro"/>
</dbReference>
<dbReference type="InterPro" id="IPR036396">
    <property type="entry name" value="Cyt_P450_sf"/>
</dbReference>
<dbReference type="PRINTS" id="PR00368">
    <property type="entry name" value="FADPNR"/>
</dbReference>
<dbReference type="PROSITE" id="PS00086">
    <property type="entry name" value="CYTOCHROME_P450"/>
    <property type="match status" value="1"/>
</dbReference>